<accession>A0A821K5K9</accession>
<feature type="non-terminal residue" evidence="1">
    <location>
        <position position="1"/>
    </location>
</feature>
<protein>
    <submittedName>
        <fullName evidence="1">Uncharacterized protein</fullName>
    </submittedName>
</protein>
<organism evidence="1 2">
    <name type="scientific">Rotaria socialis</name>
    <dbReference type="NCBI Taxonomy" id="392032"/>
    <lineage>
        <taxon>Eukaryota</taxon>
        <taxon>Metazoa</taxon>
        <taxon>Spiralia</taxon>
        <taxon>Gnathifera</taxon>
        <taxon>Rotifera</taxon>
        <taxon>Eurotatoria</taxon>
        <taxon>Bdelloidea</taxon>
        <taxon>Philodinida</taxon>
        <taxon>Philodinidae</taxon>
        <taxon>Rotaria</taxon>
    </lineage>
</organism>
<name>A0A821K5K9_9BILA</name>
<gene>
    <name evidence="1" type="ORF">UJA718_LOCUS37731</name>
</gene>
<proteinExistence type="predicted"/>
<keyword evidence="2" id="KW-1185">Reference proteome</keyword>
<comment type="caution">
    <text evidence="1">The sequence shown here is derived from an EMBL/GenBank/DDBJ whole genome shotgun (WGS) entry which is preliminary data.</text>
</comment>
<reference evidence="1" key="1">
    <citation type="submission" date="2021-02" db="EMBL/GenBank/DDBJ databases">
        <authorList>
            <person name="Nowell W R."/>
        </authorList>
    </citation>
    <scope>NUCLEOTIDE SEQUENCE</scope>
</reference>
<sequence length="63" mass="7142">LIGVAEAKSVISLSLRAFMAEKIRRSGIQNSQSRLYISTLVSILEKFQKAAKMEFQVDAYMQF</sequence>
<dbReference type="AlphaFoldDB" id="A0A821K5K9"/>
<evidence type="ECO:0000313" key="1">
    <source>
        <dbReference type="EMBL" id="CAF4730167.1"/>
    </source>
</evidence>
<dbReference type="EMBL" id="CAJOBP010037824">
    <property type="protein sequence ID" value="CAF4730167.1"/>
    <property type="molecule type" value="Genomic_DNA"/>
</dbReference>
<dbReference type="Proteomes" id="UP000663873">
    <property type="component" value="Unassembled WGS sequence"/>
</dbReference>
<evidence type="ECO:0000313" key="2">
    <source>
        <dbReference type="Proteomes" id="UP000663873"/>
    </source>
</evidence>